<dbReference type="EMBL" id="JAWIIJ010000006">
    <property type="protein sequence ID" value="MDV2079205.1"/>
    <property type="molecule type" value="Genomic_DNA"/>
</dbReference>
<sequence>MNIATIAINNRVVTLVITAVMLVAGLWVYSNMSRLEDPEFTIKEALVVTSYAGASATEVEQEVSERLEKVVQQLGELERVTSRSERGLSTLTVKVKDSFDKETLPQVWDRLRQKINDAQGDLPPGAGPSMVLDDYGDVYGVFMVVTGDGYSYAELKDYVDSLQRELLLVRDVGKITTFGERQEAIFVEFNRDRLSQLGIPPAAILEELRQKGVAADGGRVQVGSAFVTLVPSGGLRSVEDFESLRIHGGDGRQFALRDIARVRRDYVEPASAEIRFNGLPGIGLGISTVSGGNVVTMGEAVLARLETLERERPVGIEFGFVSLQSEAVTTAISGFVSSLVQAVGIVILVLLLFMGLRSGLLIGFVLVLTIAGSFLFLDPMGVALERVSLGALIIALGMLVDNAIVVVDGVLIRMQRGDSAKQAAARVVSHSAWPLLGATLIAILAFAAIGTSNDDTGEYCRSLFQVVMVSLLLSWVTAVTVTPLLCVMFLKPGQASRGKDDPYAGPFYQRYRRFLRACIRHRFISSATVTGVFALALWGFSFVEQSFFPSSTRPQFMVDYWLPQGAHINSTRADAKEIERFLMSQDGVTQVATTIGEGPLRFLLTNQPEQPNSAYAQFLISVDDHNIISQLVRKVEVDIAEQFPQALVYASPFELGTGVSGKIQVRLSGPDPVELRRLADEVQKIFRADHNTKAVRTDWRQRVKLVRAVLAEDQANLNGITRPMVADAMREGFQGVNAGVFRDGDLLLPIIVRADATARQNIDSLANLQIWSPVAQRMIPLRQVVTSFETVFEDEIIHRRNRQRTITVLADPSVADPGEGNANDVLARLKPQVEALTLPAGYGLEWGGEYEASRKAQAGLVDTIPLFMVAMVLLTIIMFNSLRQPLIIWLCVPLAVVGVTAGLLVTGQAFGFMALLGFLSLIGMLIKNAIVLVEEINLERDHGKALERAIVDSGVSRLRPVAMAALTTALGMIPLLFDPFFASMAVTIIGGLLFATVLTMVVLPVFYAISYPQRATGEGATAAQKVGQSAPELR</sequence>
<feature type="transmembrane region" description="Helical" evidence="1">
    <location>
        <begin position="360"/>
        <end position="377"/>
    </location>
</feature>
<reference evidence="2 3" key="1">
    <citation type="submission" date="2023-10" db="EMBL/GenBank/DDBJ databases">
        <title>Characteristics and mechanism of a salt-tolerant marine origin heterotrophic nitrifying- aerobic denitrifying bacteria Marinobacter xestospongiae HN1.</title>
        <authorList>
            <person name="Qi R."/>
        </authorList>
    </citation>
    <scope>NUCLEOTIDE SEQUENCE [LARGE SCALE GENOMIC DNA]</scope>
    <source>
        <strain evidence="2 3">HN1</strain>
    </source>
</reference>
<organism evidence="2 3">
    <name type="scientific">Marinobacter xestospongiae</name>
    <dbReference type="NCBI Taxonomy" id="994319"/>
    <lineage>
        <taxon>Bacteria</taxon>
        <taxon>Pseudomonadati</taxon>
        <taxon>Pseudomonadota</taxon>
        <taxon>Gammaproteobacteria</taxon>
        <taxon>Pseudomonadales</taxon>
        <taxon>Marinobacteraceae</taxon>
        <taxon>Marinobacter</taxon>
    </lineage>
</organism>
<protein>
    <submittedName>
        <fullName evidence="2">Efflux RND transporter permease subunit</fullName>
    </submittedName>
</protein>
<feature type="transmembrane region" description="Helical" evidence="1">
    <location>
        <begin position="983"/>
        <end position="1009"/>
    </location>
</feature>
<dbReference type="Gene3D" id="1.20.1640.10">
    <property type="entry name" value="Multidrug efflux transporter AcrB transmembrane domain"/>
    <property type="match status" value="2"/>
</dbReference>
<proteinExistence type="predicted"/>
<feature type="transmembrane region" description="Helical" evidence="1">
    <location>
        <begin position="958"/>
        <end position="977"/>
    </location>
</feature>
<keyword evidence="1" id="KW-1133">Transmembrane helix</keyword>
<gene>
    <name evidence="2" type="ORF">RYS15_10925</name>
</gene>
<feature type="transmembrane region" description="Helical" evidence="1">
    <location>
        <begin position="12"/>
        <end position="30"/>
    </location>
</feature>
<dbReference type="Proteomes" id="UP001269819">
    <property type="component" value="Unassembled WGS sequence"/>
</dbReference>
<dbReference type="SUPFAM" id="SSF82714">
    <property type="entry name" value="Multidrug efflux transporter AcrB TolC docking domain, DN and DC subdomains"/>
    <property type="match status" value="2"/>
</dbReference>
<dbReference type="PANTHER" id="PTHR32063:SF18">
    <property type="entry name" value="CATION EFFLUX SYSTEM PROTEIN"/>
    <property type="match status" value="1"/>
</dbReference>
<dbReference type="Gene3D" id="3.30.70.1440">
    <property type="entry name" value="Multidrug efflux transporter AcrB pore domain"/>
    <property type="match status" value="1"/>
</dbReference>
<feature type="transmembrane region" description="Helical" evidence="1">
    <location>
        <begin position="911"/>
        <end position="933"/>
    </location>
</feature>
<evidence type="ECO:0000313" key="2">
    <source>
        <dbReference type="EMBL" id="MDV2079205.1"/>
    </source>
</evidence>
<keyword evidence="1" id="KW-0472">Membrane</keyword>
<keyword evidence="3" id="KW-1185">Reference proteome</keyword>
<evidence type="ECO:0000256" key="1">
    <source>
        <dbReference type="SAM" id="Phobius"/>
    </source>
</evidence>
<dbReference type="Pfam" id="PF00873">
    <property type="entry name" value="ACR_tran"/>
    <property type="match status" value="1"/>
</dbReference>
<dbReference type="Gene3D" id="3.30.70.1320">
    <property type="entry name" value="Multidrug efflux transporter AcrB pore domain like"/>
    <property type="match status" value="1"/>
</dbReference>
<name>A0ABU3VYK3_9GAMM</name>
<dbReference type="Gene3D" id="3.30.2090.10">
    <property type="entry name" value="Multidrug efflux transporter AcrB TolC docking domain, DN and DC subdomains"/>
    <property type="match status" value="2"/>
</dbReference>
<evidence type="ECO:0000313" key="3">
    <source>
        <dbReference type="Proteomes" id="UP001269819"/>
    </source>
</evidence>
<dbReference type="PANTHER" id="PTHR32063">
    <property type="match status" value="1"/>
</dbReference>
<feature type="transmembrane region" description="Helical" evidence="1">
    <location>
        <begin position="886"/>
        <end position="905"/>
    </location>
</feature>
<accession>A0ABU3VYK3</accession>
<feature type="transmembrane region" description="Helical" evidence="1">
    <location>
        <begin position="859"/>
        <end position="879"/>
    </location>
</feature>
<dbReference type="InterPro" id="IPR027463">
    <property type="entry name" value="AcrB_DN_DC_subdom"/>
</dbReference>
<feature type="transmembrane region" description="Helical" evidence="1">
    <location>
        <begin position="463"/>
        <end position="490"/>
    </location>
</feature>
<feature type="transmembrane region" description="Helical" evidence="1">
    <location>
        <begin position="432"/>
        <end position="451"/>
    </location>
</feature>
<dbReference type="InterPro" id="IPR001036">
    <property type="entry name" value="Acrflvin-R"/>
</dbReference>
<feature type="transmembrane region" description="Helical" evidence="1">
    <location>
        <begin position="389"/>
        <end position="411"/>
    </location>
</feature>
<feature type="transmembrane region" description="Helical" evidence="1">
    <location>
        <begin position="331"/>
        <end position="353"/>
    </location>
</feature>
<dbReference type="SUPFAM" id="SSF82693">
    <property type="entry name" value="Multidrug efflux transporter AcrB pore domain, PN1, PN2, PC1 and PC2 subdomains"/>
    <property type="match status" value="3"/>
</dbReference>
<keyword evidence="1" id="KW-0812">Transmembrane</keyword>
<dbReference type="SUPFAM" id="SSF82866">
    <property type="entry name" value="Multidrug efflux transporter AcrB transmembrane domain"/>
    <property type="match status" value="2"/>
</dbReference>
<comment type="caution">
    <text evidence="2">The sequence shown here is derived from an EMBL/GenBank/DDBJ whole genome shotgun (WGS) entry which is preliminary data.</text>
</comment>
<dbReference type="Gene3D" id="3.30.70.1430">
    <property type="entry name" value="Multidrug efflux transporter AcrB pore domain"/>
    <property type="match status" value="2"/>
</dbReference>
<dbReference type="PRINTS" id="PR00702">
    <property type="entry name" value="ACRIFLAVINRP"/>
</dbReference>
<feature type="transmembrane region" description="Helical" evidence="1">
    <location>
        <begin position="523"/>
        <end position="543"/>
    </location>
</feature>
<dbReference type="RefSeq" id="WP_316973816.1">
    <property type="nucleotide sequence ID" value="NZ_JAWIIJ010000006.1"/>
</dbReference>